<keyword evidence="1" id="KW-0812">Transmembrane</keyword>
<dbReference type="AlphaFoldDB" id="W4H5V0"/>
<feature type="transmembrane region" description="Helical" evidence="1">
    <location>
        <begin position="65"/>
        <end position="81"/>
    </location>
</feature>
<sequence length="356" mass="39700">MTLTATLGVFQMGVRLMLGDSTSTWVYVWLVAGCHALFLVSFFATIMLVANGYTLTLPTVRPRDWARILLIACVLGLVRWVRSVADSFAGMLVELTLQFLVLLYVLQACSLNVHFSLFLVALLRREGLGQEVAVVEPSTHLFKQCQIAFSCFFMGYMAICAWSLTILQPFRTTFFLLEQSLLLGLATYFGFHLRPDSKSGLVDVAQHLNVSAMSDSFSRVRSNLNAPEEIRPLVTSSSVVVIEYPPSRTPAGRFMPNFGVGVLELSSILNPPSFEPLPLHLCVLCANVCYFKYRRPPQVPPKPPPTSFYYSVTMSDATTNDKSVTDLKFNGRKVMFTAWKARIIAHLNSKSTEDDP</sequence>
<reference evidence="2" key="1">
    <citation type="submission" date="2013-12" db="EMBL/GenBank/DDBJ databases">
        <title>The Genome Sequence of Aphanomyces astaci APO3.</title>
        <authorList>
            <consortium name="The Broad Institute Genomics Platform"/>
            <person name="Russ C."/>
            <person name="Tyler B."/>
            <person name="van West P."/>
            <person name="Dieguez-Uribeondo J."/>
            <person name="Young S.K."/>
            <person name="Zeng Q."/>
            <person name="Gargeya S."/>
            <person name="Fitzgerald M."/>
            <person name="Abouelleil A."/>
            <person name="Alvarado L."/>
            <person name="Chapman S.B."/>
            <person name="Gainer-Dewar J."/>
            <person name="Goldberg J."/>
            <person name="Griggs A."/>
            <person name="Gujja S."/>
            <person name="Hansen M."/>
            <person name="Howarth C."/>
            <person name="Imamovic A."/>
            <person name="Ireland A."/>
            <person name="Larimer J."/>
            <person name="McCowan C."/>
            <person name="Murphy C."/>
            <person name="Pearson M."/>
            <person name="Poon T.W."/>
            <person name="Priest M."/>
            <person name="Roberts A."/>
            <person name="Saif S."/>
            <person name="Shea T."/>
            <person name="Sykes S."/>
            <person name="Wortman J."/>
            <person name="Nusbaum C."/>
            <person name="Birren B."/>
        </authorList>
    </citation>
    <scope>NUCLEOTIDE SEQUENCE [LARGE SCALE GENOMIC DNA]</scope>
    <source>
        <strain evidence="2">APO3</strain>
    </source>
</reference>
<name>W4H5V0_APHAT</name>
<evidence type="ECO:0000256" key="1">
    <source>
        <dbReference type="SAM" id="Phobius"/>
    </source>
</evidence>
<dbReference type="GeneID" id="20804229"/>
<keyword evidence="1" id="KW-1133">Transmembrane helix</keyword>
<feature type="transmembrane region" description="Helical" evidence="1">
    <location>
        <begin position="26"/>
        <end position="53"/>
    </location>
</feature>
<dbReference type="RefSeq" id="XP_009824086.1">
    <property type="nucleotide sequence ID" value="XM_009825784.1"/>
</dbReference>
<gene>
    <name evidence="2" type="ORF">H257_02233</name>
</gene>
<feature type="transmembrane region" description="Helical" evidence="1">
    <location>
        <begin position="147"/>
        <end position="167"/>
    </location>
</feature>
<accession>W4H5V0</accession>
<dbReference type="EMBL" id="KI913116">
    <property type="protein sequence ID" value="ETV87287.1"/>
    <property type="molecule type" value="Genomic_DNA"/>
</dbReference>
<dbReference type="VEuPathDB" id="FungiDB:H257_02233"/>
<feature type="transmembrane region" description="Helical" evidence="1">
    <location>
        <begin position="101"/>
        <end position="123"/>
    </location>
</feature>
<keyword evidence="1" id="KW-0472">Membrane</keyword>
<proteinExistence type="predicted"/>
<evidence type="ECO:0000313" key="2">
    <source>
        <dbReference type="EMBL" id="ETV87287.1"/>
    </source>
</evidence>
<organism evidence="2">
    <name type="scientific">Aphanomyces astaci</name>
    <name type="common">Crayfish plague agent</name>
    <dbReference type="NCBI Taxonomy" id="112090"/>
    <lineage>
        <taxon>Eukaryota</taxon>
        <taxon>Sar</taxon>
        <taxon>Stramenopiles</taxon>
        <taxon>Oomycota</taxon>
        <taxon>Saprolegniomycetes</taxon>
        <taxon>Saprolegniales</taxon>
        <taxon>Verrucalvaceae</taxon>
        <taxon>Aphanomyces</taxon>
    </lineage>
</organism>
<protein>
    <submittedName>
        <fullName evidence="2">Uncharacterized protein</fullName>
    </submittedName>
</protein>